<dbReference type="GO" id="GO:0019354">
    <property type="term" value="P:siroheme biosynthetic process"/>
    <property type="evidence" value="ECO:0007669"/>
    <property type="project" value="UniProtKB-UniPathway"/>
</dbReference>
<dbReference type="EMBL" id="ATBP01000434">
    <property type="protein sequence ID" value="ETR70384.1"/>
    <property type="molecule type" value="Genomic_DNA"/>
</dbReference>
<evidence type="ECO:0000256" key="9">
    <source>
        <dbReference type="ARBA" id="ARBA00060548"/>
    </source>
</evidence>
<evidence type="ECO:0000256" key="6">
    <source>
        <dbReference type="ARBA" id="ARBA00022691"/>
    </source>
</evidence>
<dbReference type="Gene3D" id="3.40.1010.10">
    <property type="entry name" value="Cobalt-precorrin-4 Transmethylase, Domain 1"/>
    <property type="match status" value="1"/>
</dbReference>
<dbReference type="SUPFAM" id="SSF69618">
    <property type="entry name" value="HemD-like"/>
    <property type="match status" value="1"/>
</dbReference>
<comment type="caution">
    <text evidence="13">The sequence shown here is derived from an EMBL/GenBank/DDBJ whole genome shotgun (WGS) entry which is preliminary data.</text>
</comment>
<feature type="domain" description="Tetrapyrrole methylase" evidence="11">
    <location>
        <begin position="4"/>
        <end position="216"/>
    </location>
</feature>
<dbReference type="Proteomes" id="UP000189670">
    <property type="component" value="Unassembled WGS sequence"/>
</dbReference>
<evidence type="ECO:0000313" key="14">
    <source>
        <dbReference type="Proteomes" id="UP000189670"/>
    </source>
</evidence>
<dbReference type="GO" id="GO:0004851">
    <property type="term" value="F:uroporphyrin-III C-methyltransferase activity"/>
    <property type="evidence" value="ECO:0007669"/>
    <property type="project" value="UniProtKB-EC"/>
</dbReference>
<dbReference type="CDD" id="cd06578">
    <property type="entry name" value="HemD"/>
    <property type="match status" value="1"/>
</dbReference>
<dbReference type="FunFam" id="3.40.50.10090:FF:000001">
    <property type="entry name" value="Bifunctional uroporphyrinogen-III C-methyltransferase/uroporphyrinogen-III synthase"/>
    <property type="match status" value="1"/>
</dbReference>
<keyword evidence="7" id="KW-0627">Porphyrin biosynthesis</keyword>
<dbReference type="InterPro" id="IPR000878">
    <property type="entry name" value="4pyrrol_Mease"/>
</dbReference>
<dbReference type="Gene3D" id="3.30.950.10">
    <property type="entry name" value="Methyltransferase, Cobalt-precorrin-4 Transmethylase, Domain 2"/>
    <property type="match status" value="1"/>
</dbReference>
<dbReference type="CDD" id="cd11642">
    <property type="entry name" value="SUMT"/>
    <property type="match status" value="1"/>
</dbReference>
<keyword evidence="3" id="KW-0169">Cobalamin biosynthesis</keyword>
<dbReference type="InterPro" id="IPR036108">
    <property type="entry name" value="4pyrrol_syn_uPrphyn_synt_sf"/>
</dbReference>
<feature type="domain" description="Tetrapyrrole biosynthesis uroporphyrinogen III synthase" evidence="12">
    <location>
        <begin position="267"/>
        <end position="498"/>
    </location>
</feature>
<dbReference type="FunFam" id="3.30.950.10:FF:000001">
    <property type="entry name" value="Siroheme synthase"/>
    <property type="match status" value="1"/>
</dbReference>
<comment type="pathway">
    <text evidence="8">Porphyrin-containing compound metabolism; siroheme biosynthesis; precorrin-2 from uroporphyrinogen III: step 1/1.</text>
</comment>
<dbReference type="InterPro" id="IPR014777">
    <property type="entry name" value="4pyrrole_Mease_sub1"/>
</dbReference>
<evidence type="ECO:0000256" key="1">
    <source>
        <dbReference type="ARBA" id="ARBA00005879"/>
    </source>
</evidence>
<name>A0A1V1P6H7_9BACT</name>
<dbReference type="PANTHER" id="PTHR45790:SF3">
    <property type="entry name" value="S-ADENOSYL-L-METHIONINE-DEPENDENT UROPORPHYRINOGEN III METHYLTRANSFERASE, CHLOROPLASTIC"/>
    <property type="match status" value="1"/>
</dbReference>
<dbReference type="UniPathway" id="UPA00262">
    <property type="reaction ID" value="UER00211"/>
</dbReference>
<dbReference type="AlphaFoldDB" id="A0A1V1P6H7"/>
<evidence type="ECO:0000259" key="11">
    <source>
        <dbReference type="Pfam" id="PF00590"/>
    </source>
</evidence>
<dbReference type="InterPro" id="IPR014776">
    <property type="entry name" value="4pyrrole_Mease_sub2"/>
</dbReference>
<accession>A0A1V1P6H7</accession>
<dbReference type="GO" id="GO:0004852">
    <property type="term" value="F:uroporphyrinogen-III synthase activity"/>
    <property type="evidence" value="ECO:0007669"/>
    <property type="project" value="InterPro"/>
</dbReference>
<evidence type="ECO:0000256" key="2">
    <source>
        <dbReference type="ARBA" id="ARBA00012162"/>
    </source>
</evidence>
<dbReference type="InterPro" id="IPR006366">
    <property type="entry name" value="CobA/CysG_C"/>
</dbReference>
<dbReference type="InterPro" id="IPR035996">
    <property type="entry name" value="4pyrrol_Methylase_sf"/>
</dbReference>
<evidence type="ECO:0000256" key="7">
    <source>
        <dbReference type="ARBA" id="ARBA00023244"/>
    </source>
</evidence>
<protein>
    <recommendedName>
        <fullName evidence="2">uroporphyrinogen-III C-methyltransferase</fullName>
        <ecNumber evidence="2">2.1.1.107</ecNumber>
    </recommendedName>
</protein>
<evidence type="ECO:0000256" key="10">
    <source>
        <dbReference type="RuleBase" id="RU003960"/>
    </source>
</evidence>
<keyword evidence="5 10" id="KW-0808">Transferase</keyword>
<dbReference type="NCBIfam" id="NF004790">
    <property type="entry name" value="PRK06136.1"/>
    <property type="match status" value="1"/>
</dbReference>
<dbReference type="GO" id="GO:0032259">
    <property type="term" value="P:methylation"/>
    <property type="evidence" value="ECO:0007669"/>
    <property type="project" value="UniProtKB-KW"/>
</dbReference>
<dbReference type="SUPFAM" id="SSF53790">
    <property type="entry name" value="Tetrapyrrole methylase"/>
    <property type="match status" value="1"/>
</dbReference>
<reference evidence="14" key="1">
    <citation type="submission" date="2012-11" db="EMBL/GenBank/DDBJ databases">
        <authorList>
            <person name="Lucero-Rivera Y.E."/>
            <person name="Tovar-Ramirez D."/>
        </authorList>
    </citation>
    <scope>NUCLEOTIDE SEQUENCE [LARGE SCALE GENOMIC DNA]</scope>
    <source>
        <strain evidence="14">Araruama</strain>
    </source>
</reference>
<evidence type="ECO:0000256" key="5">
    <source>
        <dbReference type="ARBA" id="ARBA00022679"/>
    </source>
</evidence>
<evidence type="ECO:0000256" key="3">
    <source>
        <dbReference type="ARBA" id="ARBA00022573"/>
    </source>
</evidence>
<dbReference type="Pfam" id="PF02602">
    <property type="entry name" value="HEM4"/>
    <property type="match status" value="1"/>
</dbReference>
<comment type="similarity">
    <text evidence="1 10">Belongs to the precorrin methyltransferase family.</text>
</comment>
<evidence type="ECO:0000313" key="13">
    <source>
        <dbReference type="EMBL" id="ETR70384.1"/>
    </source>
</evidence>
<keyword evidence="4 10" id="KW-0489">Methyltransferase</keyword>
<dbReference type="InterPro" id="IPR050161">
    <property type="entry name" value="Siro_Cobalamin_biosynth"/>
</dbReference>
<evidence type="ECO:0000259" key="12">
    <source>
        <dbReference type="Pfam" id="PF02602"/>
    </source>
</evidence>
<dbReference type="EC" id="2.1.1.107" evidence="2"/>
<proteinExistence type="inferred from homology"/>
<dbReference type="GO" id="GO:0009236">
    <property type="term" value="P:cobalamin biosynthetic process"/>
    <property type="evidence" value="ECO:0007669"/>
    <property type="project" value="UniProtKB-KW"/>
</dbReference>
<dbReference type="PANTHER" id="PTHR45790">
    <property type="entry name" value="SIROHEME SYNTHASE-RELATED"/>
    <property type="match status" value="1"/>
</dbReference>
<dbReference type="InterPro" id="IPR003043">
    <property type="entry name" value="Uropor_MeTrfase_CS"/>
</dbReference>
<comment type="pathway">
    <text evidence="9">Cofactor biosynthesis; adenosylcobalamin biosynthesis; precorrin-2 from uroporphyrinogen III: step 1/1.</text>
</comment>
<dbReference type="Gene3D" id="3.40.50.10090">
    <property type="match status" value="2"/>
</dbReference>
<evidence type="ECO:0000256" key="4">
    <source>
        <dbReference type="ARBA" id="ARBA00022603"/>
    </source>
</evidence>
<dbReference type="InterPro" id="IPR003754">
    <property type="entry name" value="4pyrrol_synth_uPrphyn_synth"/>
</dbReference>
<evidence type="ECO:0000256" key="8">
    <source>
        <dbReference type="ARBA" id="ARBA00025705"/>
    </source>
</evidence>
<dbReference type="PROSITE" id="PS00840">
    <property type="entry name" value="SUMT_2"/>
    <property type="match status" value="1"/>
</dbReference>
<dbReference type="Pfam" id="PF00590">
    <property type="entry name" value="TP_methylase"/>
    <property type="match status" value="1"/>
</dbReference>
<dbReference type="FunFam" id="3.40.1010.10:FF:000001">
    <property type="entry name" value="Siroheme synthase"/>
    <property type="match status" value="1"/>
</dbReference>
<gene>
    <name evidence="13" type="ORF">OMM_03281</name>
</gene>
<keyword evidence="6" id="KW-0949">S-adenosyl-L-methionine</keyword>
<organism evidence="13 14">
    <name type="scientific">Candidatus Magnetoglobus multicellularis str. Araruama</name>
    <dbReference type="NCBI Taxonomy" id="890399"/>
    <lineage>
        <taxon>Bacteria</taxon>
        <taxon>Pseudomonadati</taxon>
        <taxon>Thermodesulfobacteriota</taxon>
        <taxon>Desulfobacteria</taxon>
        <taxon>Desulfobacterales</taxon>
        <taxon>Desulfobacteraceae</taxon>
        <taxon>Candidatus Magnetoglobus</taxon>
    </lineage>
</organism>
<dbReference type="NCBIfam" id="TIGR01469">
    <property type="entry name" value="cobA_cysG_Cterm"/>
    <property type="match status" value="1"/>
</dbReference>
<sequence length="518" mass="56486">MTGKVYLLGAGPGDPGLITHKAMECIQNCDVIIYDYLASPALLSISDRQTEQIYVGKKGGHHTMKQEQINQLIIDKARDGLTVCRLKGGDPYIFGRGGEEVEVLKAHNIPFEVVPGITSGIAAPAYAGIPLTHRKMTSTLAFVTGHEDPTKAESSIHWPSLAKGIGTLVFYMGVKQLPGIVEQLIKHGKPKETPVALVRWGTTSKQQTVTGQLSNIVEIVQTTGLKAPAIIVVGEVVSLRDQPGWFEQKPLFGKTIVVTRARRQASDLVKQLSDLGAECIECPTIQIVPPDNNAPLIQAIEQISDYHWLVFTSVNGVLQFFNRLFDMGKDVRILSHLKFCTIGPVTARKLMDYGIKTDILPETYRAESVVQAFEQITMAGKRVLLPRAKEARSVLPDALNNMGAIVDEVTAYQTIAVTGHDSSIASRIHNADIDMVTFTSSSTVINFCKTFPDSVNNSTFLNQVAIASIGPITSDTAHQKGLTVSIEAEEYTIPGLVQAIVSYWRNENGIASRQKQVS</sequence>